<organism evidence="2 3">
    <name type="scientific">Enterococcus xiangfangensis</name>
    <dbReference type="NCBI Taxonomy" id="1296537"/>
    <lineage>
        <taxon>Bacteria</taxon>
        <taxon>Bacillati</taxon>
        <taxon>Bacillota</taxon>
        <taxon>Bacilli</taxon>
        <taxon>Lactobacillales</taxon>
        <taxon>Enterococcaceae</taxon>
        <taxon>Enterococcus</taxon>
    </lineage>
</organism>
<gene>
    <name evidence="2" type="ORF">P7H27_05180</name>
</gene>
<proteinExistence type="predicted"/>
<dbReference type="InterPro" id="IPR000358">
    <property type="entry name" value="RNR_small_fam"/>
</dbReference>
<dbReference type="Gene3D" id="1.10.620.20">
    <property type="entry name" value="Ribonucleotide Reductase, subunit A"/>
    <property type="match status" value="1"/>
</dbReference>
<comment type="caution">
    <text evidence="2">The sequence shown here is derived from an EMBL/GenBank/DDBJ whole genome shotgun (WGS) entry which is preliminary data.</text>
</comment>
<dbReference type="Proteomes" id="UP001181046">
    <property type="component" value="Unassembled WGS sequence"/>
</dbReference>
<dbReference type="InterPro" id="IPR009078">
    <property type="entry name" value="Ferritin-like_SF"/>
</dbReference>
<evidence type="ECO:0000313" key="3">
    <source>
        <dbReference type="Proteomes" id="UP001181046"/>
    </source>
</evidence>
<evidence type="ECO:0000256" key="1">
    <source>
        <dbReference type="ARBA" id="ARBA00001962"/>
    </source>
</evidence>
<keyword evidence="3" id="KW-1185">Reference proteome</keyword>
<sequence length="310" mass="35056">MSFLYYKAINWNETHDTLDQYTWEKLTNNFWLDIRVPVQEDRQFWETLSGESQARIGKLLASASLNTALQSEIGAASLRTGIQTQQEEAVLNVTTFMESVHTKAVTTIYRALISSEQAANFYKFADDQPLLAQKLAPFERIFAAGDDLQKKAAFIFLETALTFGHYAPILMEAQLPQTNQMIQNMLQGSAIFTAYLGYKFQQAFKELPTEAKTEFTTWLEDFTANAMLTETQFFEAELGEAAASSTNIMAYGANYALDSLGFKRQFSEELPIQIKQYLAGLLITTEQLAQQAQTIQSSQLETMANDDYDF</sequence>
<dbReference type="Pfam" id="PF00268">
    <property type="entry name" value="Ribonuc_red_sm"/>
    <property type="match status" value="1"/>
</dbReference>
<evidence type="ECO:0000313" key="2">
    <source>
        <dbReference type="EMBL" id="MDT2759151.1"/>
    </source>
</evidence>
<dbReference type="RefSeq" id="WP_137617882.1">
    <property type="nucleotide sequence ID" value="NZ_BJDX01000002.1"/>
</dbReference>
<reference evidence="2" key="1">
    <citation type="submission" date="2023-03" db="EMBL/GenBank/DDBJ databases">
        <authorList>
            <person name="Shen W."/>
            <person name="Cai J."/>
        </authorList>
    </citation>
    <scope>NUCLEOTIDE SEQUENCE</scope>
    <source>
        <strain evidence="2">P66-3</strain>
    </source>
</reference>
<dbReference type="SUPFAM" id="SSF47240">
    <property type="entry name" value="Ferritin-like"/>
    <property type="match status" value="1"/>
</dbReference>
<dbReference type="InterPro" id="IPR012348">
    <property type="entry name" value="RNR-like"/>
</dbReference>
<name>A0ABU3F8Z8_9ENTE</name>
<protein>
    <submittedName>
        <fullName evidence="2">Ribonucleotide-diphosphate reductase subunit beta</fullName>
    </submittedName>
</protein>
<accession>A0ABU3F8Z8</accession>
<dbReference type="EMBL" id="JARQAJ010000002">
    <property type="protein sequence ID" value="MDT2759151.1"/>
    <property type="molecule type" value="Genomic_DNA"/>
</dbReference>
<comment type="cofactor">
    <cofactor evidence="1">
        <name>Fe cation</name>
        <dbReference type="ChEBI" id="CHEBI:24875"/>
    </cofactor>
</comment>